<keyword evidence="9" id="KW-1185">Reference proteome</keyword>
<dbReference type="Proteomes" id="UP001596512">
    <property type="component" value="Unassembled WGS sequence"/>
</dbReference>
<dbReference type="CDD" id="cd15831">
    <property type="entry name" value="BTAD"/>
    <property type="match status" value="1"/>
</dbReference>
<evidence type="ECO:0000256" key="1">
    <source>
        <dbReference type="ARBA" id="ARBA00005820"/>
    </source>
</evidence>
<evidence type="ECO:0000256" key="2">
    <source>
        <dbReference type="ARBA" id="ARBA00023015"/>
    </source>
</evidence>
<dbReference type="PANTHER" id="PTHR35807:SF1">
    <property type="entry name" value="TRANSCRIPTIONAL REGULATOR REDD"/>
    <property type="match status" value="1"/>
</dbReference>
<sequence>MRKLAAAVGVAPEELTRRGGEAPPQPARLALGVLGPFTVAQGGRPVEVGAHKQRTLLGLLALRANQAVRREEIVDVLWGDRPPDTCLGLVHTYVSRLRRALGAASRRNRAVIASVPGGYQLTARVEQVDALVFEDLLTRAEARAHTDPGAAFDLYDRALAAWRGGVLADLGSRLRGHPDAAALTVRRRQAALAHADLALALGRPAQAVERLRPLAHEEPLHEGLHARLISALAGTGEQAAALRVFADIRSRLGEELGVEPGADIRAAHLRVLRAPDPGPAGQRPPAQLPPDPPGFVGRAAALGRLDALLPAPDRQSGAVVAVVSGAAGVGKTALAVHWAHRVRDRFPDGQLSVDLRGYASRTPPSTHEVLVRFLHALGVPPERVPVDSDEAIGLYRTMLAGKRVLVLLDNAAAAEQVRPLLPGSPAASRW</sequence>
<evidence type="ECO:0000313" key="9">
    <source>
        <dbReference type="Proteomes" id="UP001596512"/>
    </source>
</evidence>
<accession>A0ABW2TI31</accession>
<evidence type="ECO:0000256" key="6">
    <source>
        <dbReference type="SAM" id="MobiDB-lite"/>
    </source>
</evidence>
<name>A0ABW2TI31_9PSEU</name>
<keyword evidence="2" id="KW-0805">Transcription regulation</keyword>
<dbReference type="Pfam" id="PF00486">
    <property type="entry name" value="Trans_reg_C"/>
    <property type="match status" value="1"/>
</dbReference>
<keyword evidence="4" id="KW-0804">Transcription</keyword>
<dbReference type="InterPro" id="IPR005158">
    <property type="entry name" value="BTAD"/>
</dbReference>
<feature type="region of interest" description="Disordered" evidence="6">
    <location>
        <begin position="274"/>
        <end position="294"/>
    </location>
</feature>
<evidence type="ECO:0000259" key="7">
    <source>
        <dbReference type="PROSITE" id="PS51755"/>
    </source>
</evidence>
<evidence type="ECO:0000256" key="5">
    <source>
        <dbReference type="PROSITE-ProRule" id="PRU01091"/>
    </source>
</evidence>
<keyword evidence="3 5" id="KW-0238">DNA-binding</keyword>
<dbReference type="InterPro" id="IPR036388">
    <property type="entry name" value="WH-like_DNA-bd_sf"/>
</dbReference>
<gene>
    <name evidence="8" type="ORF">ACFQV2_07115</name>
</gene>
<dbReference type="EMBL" id="JBHTEY010000004">
    <property type="protein sequence ID" value="MFC7613407.1"/>
    <property type="molecule type" value="Genomic_DNA"/>
</dbReference>
<dbReference type="Pfam" id="PF03704">
    <property type="entry name" value="BTAD"/>
    <property type="match status" value="1"/>
</dbReference>
<protein>
    <submittedName>
        <fullName evidence="8">BTAD domain-containing putative transcriptional regulator</fullName>
    </submittedName>
</protein>
<dbReference type="InterPro" id="IPR016032">
    <property type="entry name" value="Sig_transdc_resp-reg_C-effctor"/>
</dbReference>
<feature type="domain" description="OmpR/PhoB-type" evidence="7">
    <location>
        <begin position="13"/>
        <end position="123"/>
    </location>
</feature>
<dbReference type="PANTHER" id="PTHR35807">
    <property type="entry name" value="TRANSCRIPTIONAL REGULATOR REDD-RELATED"/>
    <property type="match status" value="1"/>
</dbReference>
<reference evidence="9" key="1">
    <citation type="journal article" date="2019" name="Int. J. Syst. Evol. Microbiol.">
        <title>The Global Catalogue of Microorganisms (GCM) 10K type strain sequencing project: providing services to taxonomists for standard genome sequencing and annotation.</title>
        <authorList>
            <consortium name="The Broad Institute Genomics Platform"/>
            <consortium name="The Broad Institute Genome Sequencing Center for Infectious Disease"/>
            <person name="Wu L."/>
            <person name="Ma J."/>
        </authorList>
    </citation>
    <scope>NUCLEOTIDE SEQUENCE [LARGE SCALE GENOMIC DNA]</scope>
    <source>
        <strain evidence="9">JCM 17695</strain>
    </source>
</reference>
<organism evidence="8 9">
    <name type="scientific">Actinokineospora soli</name>
    <dbReference type="NCBI Taxonomy" id="1048753"/>
    <lineage>
        <taxon>Bacteria</taxon>
        <taxon>Bacillati</taxon>
        <taxon>Actinomycetota</taxon>
        <taxon>Actinomycetes</taxon>
        <taxon>Pseudonocardiales</taxon>
        <taxon>Pseudonocardiaceae</taxon>
        <taxon>Actinokineospora</taxon>
    </lineage>
</organism>
<dbReference type="Gene3D" id="3.40.50.300">
    <property type="entry name" value="P-loop containing nucleotide triphosphate hydrolases"/>
    <property type="match status" value="1"/>
</dbReference>
<comment type="caution">
    <text evidence="8">The sequence shown here is derived from an EMBL/GenBank/DDBJ whole genome shotgun (WGS) entry which is preliminary data.</text>
</comment>
<evidence type="ECO:0000313" key="8">
    <source>
        <dbReference type="EMBL" id="MFC7613407.1"/>
    </source>
</evidence>
<feature type="DNA-binding region" description="OmpR/PhoB-type" evidence="5">
    <location>
        <begin position="13"/>
        <end position="123"/>
    </location>
</feature>
<dbReference type="CDD" id="cd00383">
    <property type="entry name" value="trans_reg_C"/>
    <property type="match status" value="1"/>
</dbReference>
<comment type="similarity">
    <text evidence="1">Belongs to the AfsR/DnrI/RedD regulatory family.</text>
</comment>
<dbReference type="InterPro" id="IPR027417">
    <property type="entry name" value="P-loop_NTPase"/>
</dbReference>
<dbReference type="PROSITE" id="PS51755">
    <property type="entry name" value="OMPR_PHOB"/>
    <property type="match status" value="1"/>
</dbReference>
<dbReference type="InterPro" id="IPR001867">
    <property type="entry name" value="OmpR/PhoB-type_DNA-bd"/>
</dbReference>
<dbReference type="SMART" id="SM01043">
    <property type="entry name" value="BTAD"/>
    <property type="match status" value="1"/>
</dbReference>
<dbReference type="SUPFAM" id="SSF46894">
    <property type="entry name" value="C-terminal effector domain of the bipartite response regulators"/>
    <property type="match status" value="1"/>
</dbReference>
<dbReference type="InterPro" id="IPR011990">
    <property type="entry name" value="TPR-like_helical_dom_sf"/>
</dbReference>
<dbReference type="InterPro" id="IPR051677">
    <property type="entry name" value="AfsR-DnrI-RedD_regulator"/>
</dbReference>
<dbReference type="SUPFAM" id="SSF52540">
    <property type="entry name" value="P-loop containing nucleoside triphosphate hydrolases"/>
    <property type="match status" value="1"/>
</dbReference>
<dbReference type="SMART" id="SM00862">
    <property type="entry name" value="Trans_reg_C"/>
    <property type="match status" value="1"/>
</dbReference>
<evidence type="ECO:0000256" key="4">
    <source>
        <dbReference type="ARBA" id="ARBA00023163"/>
    </source>
</evidence>
<dbReference type="Gene3D" id="1.25.40.10">
    <property type="entry name" value="Tetratricopeptide repeat domain"/>
    <property type="match status" value="1"/>
</dbReference>
<dbReference type="SUPFAM" id="SSF48452">
    <property type="entry name" value="TPR-like"/>
    <property type="match status" value="1"/>
</dbReference>
<dbReference type="Gene3D" id="1.10.10.10">
    <property type="entry name" value="Winged helix-like DNA-binding domain superfamily/Winged helix DNA-binding domain"/>
    <property type="match status" value="1"/>
</dbReference>
<proteinExistence type="inferred from homology"/>
<evidence type="ECO:0000256" key="3">
    <source>
        <dbReference type="ARBA" id="ARBA00023125"/>
    </source>
</evidence>
<feature type="region of interest" description="Disordered" evidence="6">
    <location>
        <begin position="1"/>
        <end position="24"/>
    </location>
</feature>